<evidence type="ECO:0000256" key="1">
    <source>
        <dbReference type="SAM" id="MobiDB-lite"/>
    </source>
</evidence>
<protein>
    <submittedName>
        <fullName evidence="2">Uncharacterized protein</fullName>
    </submittedName>
</protein>
<proteinExistence type="predicted"/>
<feature type="compositionally biased region" description="Polar residues" evidence="1">
    <location>
        <begin position="7"/>
        <end position="16"/>
    </location>
</feature>
<organism evidence="2 3">
    <name type="scientific">Channa striata</name>
    <name type="common">Snakehead murrel</name>
    <name type="synonym">Ophicephalus striatus</name>
    <dbReference type="NCBI Taxonomy" id="64152"/>
    <lineage>
        <taxon>Eukaryota</taxon>
        <taxon>Metazoa</taxon>
        <taxon>Chordata</taxon>
        <taxon>Craniata</taxon>
        <taxon>Vertebrata</taxon>
        <taxon>Euteleostomi</taxon>
        <taxon>Actinopterygii</taxon>
        <taxon>Neopterygii</taxon>
        <taxon>Teleostei</taxon>
        <taxon>Neoteleostei</taxon>
        <taxon>Acanthomorphata</taxon>
        <taxon>Anabantaria</taxon>
        <taxon>Anabantiformes</taxon>
        <taxon>Channoidei</taxon>
        <taxon>Channidae</taxon>
        <taxon>Channa</taxon>
    </lineage>
</organism>
<keyword evidence="3" id="KW-1185">Reference proteome</keyword>
<comment type="caution">
    <text evidence="2">The sequence shown here is derived from an EMBL/GenBank/DDBJ whole genome shotgun (WGS) entry which is preliminary data.</text>
</comment>
<sequence>MRERQNLENTATNMENTALEHMESSQESVEILQSPSTGNTSLWLNELVLLGQRGSERDTETDTGDNSVESSRHRALMFHPLLTRPRSKEPSLTTAADGAPTPGGVVMPTVAGTEGAAAVAAGEQSEEDEFPQLLDDSTEKADGLTFNLLGHPYHHGYHGNEDGLELGL</sequence>
<gene>
    <name evidence="2" type="ORF">Q5P01_003129</name>
</gene>
<evidence type="ECO:0000313" key="2">
    <source>
        <dbReference type="EMBL" id="KAK2863596.1"/>
    </source>
</evidence>
<reference evidence="2" key="1">
    <citation type="submission" date="2023-07" db="EMBL/GenBank/DDBJ databases">
        <title>Chromosome-level Genome Assembly of Striped Snakehead (Channa striata).</title>
        <authorList>
            <person name="Liu H."/>
        </authorList>
    </citation>
    <scope>NUCLEOTIDE SEQUENCE</scope>
    <source>
        <strain evidence="2">Gz</strain>
        <tissue evidence="2">Muscle</tissue>
    </source>
</reference>
<evidence type="ECO:0000313" key="3">
    <source>
        <dbReference type="Proteomes" id="UP001187415"/>
    </source>
</evidence>
<accession>A0AA88T4F4</accession>
<feature type="compositionally biased region" description="Polar residues" evidence="1">
    <location>
        <begin position="25"/>
        <end position="37"/>
    </location>
</feature>
<feature type="region of interest" description="Disordered" evidence="1">
    <location>
        <begin position="1"/>
        <end position="37"/>
    </location>
</feature>
<name>A0AA88T4F4_CHASR</name>
<dbReference type="EMBL" id="JAUPFM010000001">
    <property type="protein sequence ID" value="KAK2863596.1"/>
    <property type="molecule type" value="Genomic_DNA"/>
</dbReference>
<dbReference type="Proteomes" id="UP001187415">
    <property type="component" value="Unassembled WGS sequence"/>
</dbReference>
<dbReference type="AlphaFoldDB" id="A0AA88T4F4"/>
<feature type="region of interest" description="Disordered" evidence="1">
    <location>
        <begin position="53"/>
        <end position="105"/>
    </location>
</feature>